<comment type="caution">
    <text evidence="5">The sequence shown here is derived from an EMBL/GenBank/DDBJ whole genome shotgun (WGS) entry which is preliminary data.</text>
</comment>
<evidence type="ECO:0000256" key="1">
    <source>
        <dbReference type="ARBA" id="ARBA00011073"/>
    </source>
</evidence>
<accession>A0A6G3XWJ6</accession>
<name>A0A6G3XWJ6_9ACTN</name>
<feature type="signal peptide" evidence="4">
    <location>
        <begin position="1"/>
        <end position="38"/>
    </location>
</feature>
<dbReference type="GO" id="GO:0004252">
    <property type="term" value="F:serine-type endopeptidase activity"/>
    <property type="evidence" value="ECO:0007669"/>
    <property type="project" value="InterPro"/>
</dbReference>
<sequence length="306" mass="31151">MTKESPSSIPGARRAARMAAAAGLAAALAASGAAPAFAAEDPAPAPVKPAATSDRGDKLGKADADVLAKAEAKGEKSVTMMVATTPGATEQVSKQLDAVKGSVLGRTYDKLGYVRATVPTSRAEATIKAASKLSSVLGIDLKQEIKLDDPTPKGDRAAGAKQLKATGSYPAPGKKTPAKNPYNPSFETGAVDFVEKHPTADGRGITIGVLDSGVDLGHPALKKTTTGERKIVDWVTATDPVSDGDGTWLEMSQSVAGPTFTSGGKTYSAPAGSYKFATFAEAATTGGEMAGDLNRDGDTTDVWGVL</sequence>
<keyword evidence="4" id="KW-0732">Signal</keyword>
<organism evidence="5">
    <name type="scientific">Streptomyces sp. SID7499</name>
    <dbReference type="NCBI Taxonomy" id="2706086"/>
    <lineage>
        <taxon>Bacteria</taxon>
        <taxon>Bacillati</taxon>
        <taxon>Actinomycetota</taxon>
        <taxon>Actinomycetes</taxon>
        <taxon>Kitasatosporales</taxon>
        <taxon>Streptomycetaceae</taxon>
        <taxon>Streptomyces</taxon>
    </lineage>
</organism>
<evidence type="ECO:0000256" key="3">
    <source>
        <dbReference type="SAM" id="MobiDB-lite"/>
    </source>
</evidence>
<dbReference type="Gene3D" id="3.40.50.200">
    <property type="entry name" value="Peptidase S8/S53 domain"/>
    <property type="match status" value="1"/>
</dbReference>
<feature type="compositionally biased region" description="Basic and acidic residues" evidence="3">
    <location>
        <begin position="54"/>
        <end position="64"/>
    </location>
</feature>
<feature type="non-terminal residue" evidence="5">
    <location>
        <position position="306"/>
    </location>
</feature>
<gene>
    <name evidence="5" type="ORF">G3M58_89000</name>
</gene>
<evidence type="ECO:0000313" key="5">
    <source>
        <dbReference type="EMBL" id="NEE22189.1"/>
    </source>
</evidence>
<feature type="compositionally biased region" description="Basic and acidic residues" evidence="3">
    <location>
        <begin position="147"/>
        <end position="158"/>
    </location>
</feature>
<proteinExistence type="inferred from homology"/>
<dbReference type="InterPro" id="IPR023827">
    <property type="entry name" value="Peptidase_S8_Asp-AS"/>
</dbReference>
<dbReference type="EMBL" id="JAAGMN010009552">
    <property type="protein sequence ID" value="NEE22189.1"/>
    <property type="molecule type" value="Genomic_DNA"/>
</dbReference>
<feature type="region of interest" description="Disordered" evidence="3">
    <location>
        <begin position="147"/>
        <end position="181"/>
    </location>
</feature>
<reference evidence="5" key="1">
    <citation type="submission" date="2020-01" db="EMBL/GenBank/DDBJ databases">
        <title>Insect and environment-associated Actinomycetes.</title>
        <authorList>
            <person name="Currrie C."/>
            <person name="Chevrette M."/>
            <person name="Carlson C."/>
            <person name="Stubbendieck R."/>
            <person name="Wendt-Pienkowski E."/>
        </authorList>
    </citation>
    <scope>NUCLEOTIDE SEQUENCE</scope>
    <source>
        <strain evidence="5">SID7499</strain>
    </source>
</reference>
<dbReference type="InterPro" id="IPR036852">
    <property type="entry name" value="Peptidase_S8/S53_dom_sf"/>
</dbReference>
<protein>
    <submittedName>
        <fullName evidence="5">S8 family serine peptidase</fullName>
    </submittedName>
</protein>
<dbReference type="PROSITE" id="PS00136">
    <property type="entry name" value="SUBTILASE_ASP"/>
    <property type="match status" value="1"/>
</dbReference>
<evidence type="ECO:0000256" key="2">
    <source>
        <dbReference type="ARBA" id="ARBA00022801"/>
    </source>
</evidence>
<dbReference type="SUPFAM" id="SSF52743">
    <property type="entry name" value="Subtilisin-like"/>
    <property type="match status" value="1"/>
</dbReference>
<keyword evidence="2" id="KW-0378">Hydrolase</keyword>
<dbReference type="InterPro" id="IPR006311">
    <property type="entry name" value="TAT_signal"/>
</dbReference>
<evidence type="ECO:0000256" key="4">
    <source>
        <dbReference type="SAM" id="SignalP"/>
    </source>
</evidence>
<dbReference type="PROSITE" id="PS51318">
    <property type="entry name" value="TAT"/>
    <property type="match status" value="1"/>
</dbReference>
<comment type="similarity">
    <text evidence="1">Belongs to the peptidase S8 family.</text>
</comment>
<feature type="chain" id="PRO_5026026219" evidence="4">
    <location>
        <begin position="39"/>
        <end position="306"/>
    </location>
</feature>
<dbReference type="GO" id="GO:0006508">
    <property type="term" value="P:proteolysis"/>
    <property type="evidence" value="ECO:0007669"/>
    <property type="project" value="InterPro"/>
</dbReference>
<feature type="region of interest" description="Disordered" evidence="3">
    <location>
        <begin position="39"/>
        <end position="64"/>
    </location>
</feature>
<dbReference type="AlphaFoldDB" id="A0A6G3XWJ6"/>